<protein>
    <submittedName>
        <fullName evidence="1">Uncharacterized protein</fullName>
    </submittedName>
</protein>
<dbReference type="AlphaFoldDB" id="A0A7W7ANF1"/>
<dbReference type="Proteomes" id="UP000574769">
    <property type="component" value="Unassembled WGS sequence"/>
</dbReference>
<dbReference type="EMBL" id="JACHNY010000028">
    <property type="protein sequence ID" value="MBB4620081.1"/>
    <property type="molecule type" value="Genomic_DNA"/>
</dbReference>
<keyword evidence="2" id="KW-1185">Reference proteome</keyword>
<sequence length="59" mass="6618">MPEERIVAVGLLTEADLRLLGAGFTRLFPVDETPCFGQLLAAIDDADRELHRARDRLPR</sequence>
<organism evidence="1 2">
    <name type="scientific">Sphingomonas abaci</name>
    <dbReference type="NCBI Taxonomy" id="237611"/>
    <lineage>
        <taxon>Bacteria</taxon>
        <taxon>Pseudomonadati</taxon>
        <taxon>Pseudomonadota</taxon>
        <taxon>Alphaproteobacteria</taxon>
        <taxon>Sphingomonadales</taxon>
        <taxon>Sphingomonadaceae</taxon>
        <taxon>Sphingomonas</taxon>
    </lineage>
</organism>
<evidence type="ECO:0000313" key="1">
    <source>
        <dbReference type="EMBL" id="MBB4620081.1"/>
    </source>
</evidence>
<accession>A0A7W7ANF1</accession>
<name>A0A7W7ANF1_9SPHN</name>
<gene>
    <name evidence="1" type="ORF">GGQ96_004253</name>
</gene>
<evidence type="ECO:0000313" key="2">
    <source>
        <dbReference type="Proteomes" id="UP000574769"/>
    </source>
</evidence>
<comment type="caution">
    <text evidence="1">The sequence shown here is derived from an EMBL/GenBank/DDBJ whole genome shotgun (WGS) entry which is preliminary data.</text>
</comment>
<proteinExistence type="predicted"/>
<reference evidence="1 2" key="1">
    <citation type="submission" date="2020-08" db="EMBL/GenBank/DDBJ databases">
        <title>Genomic Encyclopedia of Type Strains, Phase IV (KMG-IV): sequencing the most valuable type-strain genomes for metagenomic binning, comparative biology and taxonomic classification.</title>
        <authorList>
            <person name="Goeker M."/>
        </authorList>
    </citation>
    <scope>NUCLEOTIDE SEQUENCE [LARGE SCALE GENOMIC DNA]</scope>
    <source>
        <strain evidence="1 2">DSM 15867</strain>
    </source>
</reference>
<dbReference type="RefSeq" id="WP_184117168.1">
    <property type="nucleotide sequence ID" value="NZ_JACHNY010000028.1"/>
</dbReference>